<protein>
    <submittedName>
        <fullName evidence="1">Uncharacterized protein</fullName>
    </submittedName>
</protein>
<gene>
    <name evidence="1" type="ORF">KUTeg_000043</name>
</gene>
<dbReference type="SUPFAM" id="SSF50249">
    <property type="entry name" value="Nucleic acid-binding proteins"/>
    <property type="match status" value="1"/>
</dbReference>
<sequence length="299" mass="32891">MQSATLEELCKERGQAPYNKKSLKVNVICTDNIRSYKNDQGHEKKSLNVAIGDATMAMKCIIYDEVKFPKFKKGATLILKNIIKKTDAIVVTSASKAFPVPKVEIPEHIVNAGILIISPPPAEIKPLDDALRSPVKTRVSVMGQIIQEEATQEVKVHNDNVKVKTIYIKDNAISKCKVSLWRELCETDVRSGYHVSITNVVLNVFRGETSLSTTSLTKLQKCDAPEMKKTVTVIGCSVEDMEVSFLLCDESEITVPLDIVKTAFPTEGDLESCILGHCEAGLDLQITSKGSEILKLSVV</sequence>
<evidence type="ECO:0000313" key="2">
    <source>
        <dbReference type="Proteomes" id="UP001217089"/>
    </source>
</evidence>
<proteinExistence type="predicted"/>
<comment type="caution">
    <text evidence="1">The sequence shown here is derived from an EMBL/GenBank/DDBJ whole genome shotgun (WGS) entry which is preliminary data.</text>
</comment>
<organism evidence="1 2">
    <name type="scientific">Tegillarca granosa</name>
    <name type="common">Malaysian cockle</name>
    <name type="synonym">Anadara granosa</name>
    <dbReference type="NCBI Taxonomy" id="220873"/>
    <lineage>
        <taxon>Eukaryota</taxon>
        <taxon>Metazoa</taxon>
        <taxon>Spiralia</taxon>
        <taxon>Lophotrochozoa</taxon>
        <taxon>Mollusca</taxon>
        <taxon>Bivalvia</taxon>
        <taxon>Autobranchia</taxon>
        <taxon>Pteriomorphia</taxon>
        <taxon>Arcoida</taxon>
        <taxon>Arcoidea</taxon>
        <taxon>Arcidae</taxon>
        <taxon>Tegillarca</taxon>
    </lineage>
</organism>
<keyword evidence="2" id="KW-1185">Reference proteome</keyword>
<dbReference type="Gene3D" id="2.40.50.140">
    <property type="entry name" value="Nucleic acid-binding proteins"/>
    <property type="match status" value="2"/>
</dbReference>
<dbReference type="Proteomes" id="UP001217089">
    <property type="component" value="Unassembled WGS sequence"/>
</dbReference>
<dbReference type="InterPro" id="IPR012340">
    <property type="entry name" value="NA-bd_OB-fold"/>
</dbReference>
<dbReference type="EMBL" id="JARBDR010000014">
    <property type="protein sequence ID" value="KAJ8322405.1"/>
    <property type="molecule type" value="Genomic_DNA"/>
</dbReference>
<name>A0ABQ9G1M9_TEGGR</name>
<reference evidence="1 2" key="1">
    <citation type="submission" date="2022-12" db="EMBL/GenBank/DDBJ databases">
        <title>Chromosome-level genome of Tegillarca granosa.</title>
        <authorList>
            <person name="Kim J."/>
        </authorList>
    </citation>
    <scope>NUCLEOTIDE SEQUENCE [LARGE SCALE GENOMIC DNA]</scope>
    <source>
        <strain evidence="1">Teg-2019</strain>
        <tissue evidence="1">Adductor muscle</tissue>
    </source>
</reference>
<accession>A0ABQ9G1M9</accession>
<evidence type="ECO:0000313" key="1">
    <source>
        <dbReference type="EMBL" id="KAJ8322405.1"/>
    </source>
</evidence>